<reference evidence="1 2" key="1">
    <citation type="submission" date="2020-09" db="EMBL/GenBank/DDBJ databases">
        <title>Methylomonas albis sp. nov. and Methylomonas fluvii sp. nov.: Two cold-adapted methanotrophs from the River Elbe and an amended description of Methylovulum psychrotolerans strain Eb1.</title>
        <authorList>
            <person name="Bussmann I.K."/>
            <person name="Klings K.-W."/>
            <person name="Warnstedt J."/>
            <person name="Hoppert M."/>
            <person name="Saborowski A."/>
            <person name="Horn F."/>
            <person name="Liebner S."/>
        </authorList>
    </citation>
    <scope>NUCLEOTIDE SEQUENCE [LARGE SCALE GENOMIC DNA]</scope>
    <source>
        <strain evidence="1 2">EbB</strain>
    </source>
</reference>
<evidence type="ECO:0008006" key="3">
    <source>
        <dbReference type="Google" id="ProtNLM"/>
    </source>
</evidence>
<comment type="caution">
    <text evidence="1">The sequence shown here is derived from an EMBL/GenBank/DDBJ whole genome shotgun (WGS) entry which is preliminary data.</text>
</comment>
<dbReference type="EMBL" id="JACXST010000004">
    <property type="protein sequence ID" value="MBD9363795.1"/>
    <property type="molecule type" value="Genomic_DNA"/>
</dbReference>
<dbReference type="Proteomes" id="UP000641152">
    <property type="component" value="Unassembled WGS sequence"/>
</dbReference>
<organism evidence="1 2">
    <name type="scientific">Methylomonas fluvii</name>
    <dbReference type="NCBI Taxonomy" id="1854564"/>
    <lineage>
        <taxon>Bacteria</taxon>
        <taxon>Pseudomonadati</taxon>
        <taxon>Pseudomonadota</taxon>
        <taxon>Gammaproteobacteria</taxon>
        <taxon>Methylococcales</taxon>
        <taxon>Methylococcaceae</taxon>
        <taxon>Methylomonas</taxon>
    </lineage>
</organism>
<dbReference type="RefSeq" id="WP_192396507.1">
    <property type="nucleotide sequence ID" value="NZ_CAJHIU010000004.1"/>
</dbReference>
<gene>
    <name evidence="1" type="ORF">EBB_25535</name>
</gene>
<accession>A0ABR9DL18</accession>
<sequence length="139" mass="16023">MSHFAKNNFLVLLMCLVFVSTPVLCELKAFDVNDRISDQLKKDELNAYLIALNMFSEQIHNKFLQEDIRKYGENSYSVYAANKSNYTVTIRKLKKTPRFIVEFKIKNPEQFGGILGSGGKKKYVVDIKSNKVKRIYSGK</sequence>
<evidence type="ECO:0000313" key="1">
    <source>
        <dbReference type="EMBL" id="MBD9363795.1"/>
    </source>
</evidence>
<name>A0ABR9DL18_9GAMM</name>
<proteinExistence type="predicted"/>
<keyword evidence="2" id="KW-1185">Reference proteome</keyword>
<evidence type="ECO:0000313" key="2">
    <source>
        <dbReference type="Proteomes" id="UP000641152"/>
    </source>
</evidence>
<protein>
    <recommendedName>
        <fullName evidence="3">DUF3888 domain-containing protein</fullName>
    </recommendedName>
</protein>